<dbReference type="Pfam" id="PF01381">
    <property type="entry name" value="HTH_3"/>
    <property type="match status" value="1"/>
</dbReference>
<dbReference type="SUPFAM" id="SSF47413">
    <property type="entry name" value="lambda repressor-like DNA-binding domains"/>
    <property type="match status" value="1"/>
</dbReference>
<dbReference type="RefSeq" id="WP_126643428.1">
    <property type="nucleotide sequence ID" value="NZ_BIFH01000053.1"/>
</dbReference>
<dbReference type="InterPro" id="IPR010982">
    <property type="entry name" value="Lambda_DNA-bd_dom_sf"/>
</dbReference>
<dbReference type="Proteomes" id="UP000286931">
    <property type="component" value="Unassembled WGS sequence"/>
</dbReference>
<dbReference type="OrthoDB" id="9794834at2"/>
<dbReference type="PANTHER" id="PTHR43236">
    <property type="entry name" value="ANTITOXIN HIGA1"/>
    <property type="match status" value="1"/>
</dbReference>
<dbReference type="CDD" id="cd00093">
    <property type="entry name" value="HTH_XRE"/>
    <property type="match status" value="1"/>
</dbReference>
<proteinExistence type="predicted"/>
<name>A0A401Z4U2_9ACTN</name>
<protein>
    <submittedName>
        <fullName evidence="3">HTH-type transcriptional regulator ImmR</fullName>
    </submittedName>
</protein>
<dbReference type="GO" id="GO:0003677">
    <property type="term" value="F:DNA binding"/>
    <property type="evidence" value="ECO:0007669"/>
    <property type="project" value="InterPro"/>
</dbReference>
<comment type="caution">
    <text evidence="3">The sequence shown here is derived from an EMBL/GenBank/DDBJ whole genome shotgun (WGS) entry which is preliminary data.</text>
</comment>
<keyword evidence="4" id="KW-1185">Reference proteome</keyword>
<dbReference type="InterPro" id="IPR052345">
    <property type="entry name" value="Rad_response_metalloprotease"/>
</dbReference>
<dbReference type="EMBL" id="BIFH01000053">
    <property type="protein sequence ID" value="GCE01855.1"/>
    <property type="molecule type" value="Genomic_DNA"/>
</dbReference>
<reference evidence="3 4" key="1">
    <citation type="submission" date="2018-12" db="EMBL/GenBank/DDBJ databases">
        <title>Draft genome sequence of Embleya hyalina NBRC 13850T.</title>
        <authorList>
            <person name="Komaki H."/>
            <person name="Hosoyama A."/>
            <person name="Kimura A."/>
            <person name="Ichikawa N."/>
            <person name="Tamura T."/>
        </authorList>
    </citation>
    <scope>NUCLEOTIDE SEQUENCE [LARGE SCALE GENOMIC DNA]</scope>
    <source>
        <strain evidence="3 4">NBRC 13850</strain>
    </source>
</reference>
<dbReference type="PANTHER" id="PTHR43236:SF1">
    <property type="entry name" value="BLL7220 PROTEIN"/>
    <property type="match status" value="1"/>
</dbReference>
<evidence type="ECO:0000256" key="1">
    <source>
        <dbReference type="SAM" id="MobiDB-lite"/>
    </source>
</evidence>
<gene>
    <name evidence="3" type="primary">immR</name>
    <name evidence="3" type="ORF">EHYA_09629</name>
</gene>
<dbReference type="Gene3D" id="1.10.260.40">
    <property type="entry name" value="lambda repressor-like DNA-binding domains"/>
    <property type="match status" value="1"/>
</dbReference>
<accession>A0A401Z4U2</accession>
<feature type="domain" description="HTH cro/C1-type" evidence="2">
    <location>
        <begin position="21"/>
        <end position="75"/>
    </location>
</feature>
<dbReference type="PROSITE" id="PS50943">
    <property type="entry name" value="HTH_CROC1"/>
    <property type="match status" value="1"/>
</dbReference>
<dbReference type="AlphaFoldDB" id="A0A401Z4U2"/>
<feature type="region of interest" description="Disordered" evidence="1">
    <location>
        <begin position="119"/>
        <end position="142"/>
    </location>
</feature>
<feature type="compositionally biased region" description="Low complexity" evidence="1">
    <location>
        <begin position="127"/>
        <end position="142"/>
    </location>
</feature>
<evidence type="ECO:0000259" key="2">
    <source>
        <dbReference type="PROSITE" id="PS50943"/>
    </source>
</evidence>
<dbReference type="SMART" id="SM00530">
    <property type="entry name" value="HTH_XRE"/>
    <property type="match status" value="1"/>
</dbReference>
<organism evidence="3 4">
    <name type="scientific">Embleya hyalina</name>
    <dbReference type="NCBI Taxonomy" id="516124"/>
    <lineage>
        <taxon>Bacteria</taxon>
        <taxon>Bacillati</taxon>
        <taxon>Actinomycetota</taxon>
        <taxon>Actinomycetes</taxon>
        <taxon>Kitasatosporales</taxon>
        <taxon>Streptomycetaceae</taxon>
        <taxon>Embleya</taxon>
    </lineage>
</organism>
<sequence>MTTATEPGDDATERTRLGQKLRSTRDYLGLSQQQVSERTGIPRSAVSDIERGVRKVDTMELKKLARLYRLSTSYFLDEDEDADAGEHALAGMPRTRKDLTAEDRIEVARFIHYLKARRAAEAEDGRPPASDASAGPSSAELP</sequence>
<evidence type="ECO:0000313" key="4">
    <source>
        <dbReference type="Proteomes" id="UP000286931"/>
    </source>
</evidence>
<feature type="region of interest" description="Disordered" evidence="1">
    <location>
        <begin position="1"/>
        <end position="21"/>
    </location>
</feature>
<dbReference type="InterPro" id="IPR001387">
    <property type="entry name" value="Cro/C1-type_HTH"/>
</dbReference>
<evidence type="ECO:0000313" key="3">
    <source>
        <dbReference type="EMBL" id="GCE01855.1"/>
    </source>
</evidence>